<dbReference type="OrthoDB" id="8527856at2"/>
<evidence type="ECO:0000313" key="3">
    <source>
        <dbReference type="EMBL" id="TCP03568.1"/>
    </source>
</evidence>
<dbReference type="GO" id="GO:0003677">
    <property type="term" value="F:DNA binding"/>
    <property type="evidence" value="ECO:0007669"/>
    <property type="project" value="UniProtKB-KW"/>
</dbReference>
<accession>A0A4V2SH37</accession>
<dbReference type="GO" id="GO:0005829">
    <property type="term" value="C:cytosol"/>
    <property type="evidence" value="ECO:0007669"/>
    <property type="project" value="TreeGrafter"/>
</dbReference>
<dbReference type="Pfam" id="PF01381">
    <property type="entry name" value="HTH_3"/>
    <property type="match status" value="1"/>
</dbReference>
<sequence>MTASTAPVFEARHVPHEGVAERFGRAVRRLRQARGWSQELLAARAELNRTYMGEIERASAMPSLQTAAKLAQALEVPLAELIQRCEPWPR</sequence>
<name>A0A4V2SH37_RUBGE</name>
<dbReference type="GeneID" id="99685557"/>
<dbReference type="InterPro" id="IPR001387">
    <property type="entry name" value="Cro/C1-type_HTH"/>
</dbReference>
<dbReference type="RefSeq" id="WP_132646247.1">
    <property type="nucleotide sequence ID" value="NZ_CP181386.1"/>
</dbReference>
<dbReference type="PROSITE" id="PS50943">
    <property type="entry name" value="HTH_CROC1"/>
    <property type="match status" value="1"/>
</dbReference>
<keyword evidence="1" id="KW-0238">DNA-binding</keyword>
<organism evidence="3 4">
    <name type="scientific">Rubrivivax gelatinosus</name>
    <name type="common">Rhodocyclus gelatinosus</name>
    <name type="synonym">Rhodopseudomonas gelatinosa</name>
    <dbReference type="NCBI Taxonomy" id="28068"/>
    <lineage>
        <taxon>Bacteria</taxon>
        <taxon>Pseudomonadati</taxon>
        <taxon>Pseudomonadota</taxon>
        <taxon>Betaproteobacteria</taxon>
        <taxon>Burkholderiales</taxon>
        <taxon>Sphaerotilaceae</taxon>
        <taxon>Rubrivivax</taxon>
    </lineage>
</organism>
<proteinExistence type="predicted"/>
<dbReference type="Gene3D" id="1.10.260.40">
    <property type="entry name" value="lambda repressor-like DNA-binding domains"/>
    <property type="match status" value="1"/>
</dbReference>
<dbReference type="PANTHER" id="PTHR46797:SF1">
    <property type="entry name" value="METHYLPHOSPHONATE SYNTHASE"/>
    <property type="match status" value="1"/>
</dbReference>
<evidence type="ECO:0000256" key="1">
    <source>
        <dbReference type="ARBA" id="ARBA00023125"/>
    </source>
</evidence>
<dbReference type="PANTHER" id="PTHR46797">
    <property type="entry name" value="HTH-TYPE TRANSCRIPTIONAL REGULATOR"/>
    <property type="match status" value="1"/>
</dbReference>
<dbReference type="GO" id="GO:0003700">
    <property type="term" value="F:DNA-binding transcription factor activity"/>
    <property type="evidence" value="ECO:0007669"/>
    <property type="project" value="TreeGrafter"/>
</dbReference>
<evidence type="ECO:0000259" key="2">
    <source>
        <dbReference type="PROSITE" id="PS50943"/>
    </source>
</evidence>
<dbReference type="Proteomes" id="UP000295106">
    <property type="component" value="Unassembled WGS sequence"/>
</dbReference>
<evidence type="ECO:0000313" key="4">
    <source>
        <dbReference type="Proteomes" id="UP000295106"/>
    </source>
</evidence>
<protein>
    <submittedName>
        <fullName evidence="3">Helix-turn-helix protein</fullName>
    </submittedName>
</protein>
<comment type="caution">
    <text evidence="3">The sequence shown here is derived from an EMBL/GenBank/DDBJ whole genome shotgun (WGS) entry which is preliminary data.</text>
</comment>
<reference evidence="3 4" key="1">
    <citation type="submission" date="2019-03" db="EMBL/GenBank/DDBJ databases">
        <title>Genomic Encyclopedia of Type Strains, Phase IV (KMG-IV): sequencing the most valuable type-strain genomes for metagenomic binning, comparative biology and taxonomic classification.</title>
        <authorList>
            <person name="Goeker M."/>
        </authorList>
    </citation>
    <scope>NUCLEOTIDE SEQUENCE [LARGE SCALE GENOMIC DNA]</scope>
    <source>
        <strain evidence="3 4">DSM 1709</strain>
    </source>
</reference>
<dbReference type="InterPro" id="IPR010982">
    <property type="entry name" value="Lambda_DNA-bd_dom_sf"/>
</dbReference>
<gene>
    <name evidence="3" type="ORF">EV684_104291</name>
</gene>
<dbReference type="AlphaFoldDB" id="A0A4V2SH37"/>
<dbReference type="EMBL" id="SLXD01000004">
    <property type="protein sequence ID" value="TCP03568.1"/>
    <property type="molecule type" value="Genomic_DNA"/>
</dbReference>
<dbReference type="SUPFAM" id="SSF47413">
    <property type="entry name" value="lambda repressor-like DNA-binding domains"/>
    <property type="match status" value="1"/>
</dbReference>
<dbReference type="CDD" id="cd00093">
    <property type="entry name" value="HTH_XRE"/>
    <property type="match status" value="1"/>
</dbReference>
<feature type="domain" description="HTH cro/C1-type" evidence="2">
    <location>
        <begin position="27"/>
        <end position="81"/>
    </location>
</feature>
<dbReference type="SMART" id="SM00530">
    <property type="entry name" value="HTH_XRE"/>
    <property type="match status" value="1"/>
</dbReference>
<dbReference type="InterPro" id="IPR050807">
    <property type="entry name" value="TransReg_Diox_bact_type"/>
</dbReference>